<dbReference type="Proteomes" id="UP000070587">
    <property type="component" value="Chromosome"/>
</dbReference>
<dbReference type="KEGG" id="pyc:TQ32_00575"/>
<keyword evidence="2" id="KW-0407">Ion channel</keyword>
<dbReference type="PATRIC" id="fig|1609559.3.peg.118"/>
<dbReference type="PANTHER" id="PTHR30445">
    <property type="entry name" value="K(+)_H(+) ANTIPORTER SUBUNIT KHTT"/>
    <property type="match status" value="1"/>
</dbReference>
<dbReference type="EMBL" id="CP010835">
    <property type="protein sequence ID" value="AMM53153.1"/>
    <property type="molecule type" value="Genomic_DNA"/>
</dbReference>
<dbReference type="OrthoDB" id="85913at2157"/>
<dbReference type="InterPro" id="IPR006037">
    <property type="entry name" value="RCK_C"/>
</dbReference>
<dbReference type="InterPro" id="IPR036721">
    <property type="entry name" value="RCK_C_sf"/>
</dbReference>
<reference evidence="2 4" key="2">
    <citation type="journal article" date="2016" name="Int. J. Syst. Evol. Microbiol.">
        <title>Pyrococcus kukulkanii sp. nov., a hyperthermophilic, piezophilic archaeon isolated from a deep-sea hydrothermal vent.</title>
        <authorList>
            <person name="Callac N."/>
            <person name="Oger P."/>
            <person name="Lesongeur F."/>
            <person name="Rattray J.E."/>
            <person name="Vannier P."/>
            <person name="Michoud G."/>
            <person name="Beauverger M."/>
            <person name="Gayet N."/>
            <person name="Rouxel O."/>
            <person name="Jebbar M."/>
            <person name="Godfroy A."/>
        </authorList>
    </citation>
    <scope>NUCLEOTIDE SEQUENCE [LARGE SCALE GENOMIC DNA]</scope>
    <source>
        <strain evidence="2 4">NCB100</strain>
    </source>
</reference>
<dbReference type="SUPFAM" id="SSF109755">
    <property type="entry name" value="PhoU-like"/>
    <property type="match status" value="1"/>
</dbReference>
<proteinExistence type="predicted"/>
<dbReference type="Pfam" id="PF02080">
    <property type="entry name" value="TrkA_C"/>
    <property type="match status" value="1"/>
</dbReference>
<dbReference type="AlphaFoldDB" id="A0A127B704"/>
<keyword evidence="5" id="KW-1185">Reference proteome</keyword>
<keyword evidence="2" id="KW-0406">Ion transport</keyword>
<sequence length="208" mass="23348">MEDIEEFKYEPKSVKEIFIEMKNTVELMIDLAYASILFGDKEIAEEVLDLEERMDLLNYQLMTHTVLAARNVKEAEQATTILQMANAIEDISNAAGDLAKMVLEGVELHPIIKETILEGEEIIGRIVVSPDSVLVGRTLGELELASNTGVWIIAVRRGKRWIFGPDKEFRIRAGDILIGRGTRTSIDQLKEIARGVIRVIGNERVRGD</sequence>
<dbReference type="GO" id="GO:0006813">
    <property type="term" value="P:potassium ion transport"/>
    <property type="evidence" value="ECO:0007669"/>
    <property type="project" value="InterPro"/>
</dbReference>
<dbReference type="PROSITE" id="PS51202">
    <property type="entry name" value="RCK_C"/>
    <property type="match status" value="1"/>
</dbReference>
<reference evidence="4" key="1">
    <citation type="submission" date="2015-02" db="EMBL/GenBank/DDBJ databases">
        <title>Pyrococcus kukulkanii sp. nov., a novel hyperthermophilic archaeon isolated from a deep-sea hydrothermal vent at the Guaymas Basin.</title>
        <authorList>
            <person name="Oger P.M."/>
            <person name="Callac N."/>
            <person name="Jebbar M."/>
            <person name="Godfroy A."/>
        </authorList>
    </citation>
    <scope>NUCLEOTIDE SEQUENCE [LARGE SCALE GENOMIC DNA]</scope>
    <source>
        <strain evidence="4">NCB100</strain>
    </source>
</reference>
<dbReference type="SUPFAM" id="SSF116726">
    <property type="entry name" value="TrkA C-terminal domain-like"/>
    <property type="match status" value="1"/>
</dbReference>
<dbReference type="Gene3D" id="1.20.58.220">
    <property type="entry name" value="Phosphate transport system protein phou homolog 2, domain 2"/>
    <property type="match status" value="1"/>
</dbReference>
<dbReference type="EMBL" id="JARRIG010000002">
    <property type="protein sequence ID" value="MFA4803969.1"/>
    <property type="molecule type" value="Genomic_DNA"/>
</dbReference>
<feature type="domain" description="RCK C-terminal" evidence="1">
    <location>
        <begin position="111"/>
        <end position="195"/>
    </location>
</feature>
<evidence type="ECO:0000313" key="2">
    <source>
        <dbReference type="EMBL" id="AMM53153.1"/>
    </source>
</evidence>
<dbReference type="RefSeq" id="WP_068320022.1">
    <property type="nucleotide sequence ID" value="NZ_CP010835.1"/>
</dbReference>
<accession>A0A127B704</accession>
<evidence type="ECO:0000259" key="1">
    <source>
        <dbReference type="PROSITE" id="PS51202"/>
    </source>
</evidence>
<organism evidence="2 4">
    <name type="scientific">Pyrococcus kukulkanii</name>
    <dbReference type="NCBI Taxonomy" id="1609559"/>
    <lineage>
        <taxon>Archaea</taxon>
        <taxon>Methanobacteriati</taxon>
        <taxon>Methanobacteriota</taxon>
        <taxon>Thermococci</taxon>
        <taxon>Thermococcales</taxon>
        <taxon>Thermococcaceae</taxon>
        <taxon>Pyrococcus</taxon>
    </lineage>
</organism>
<dbReference type="InterPro" id="IPR038078">
    <property type="entry name" value="PhoU-like_sf"/>
</dbReference>
<reference evidence="3 5" key="3">
    <citation type="submission" date="2023-03" db="EMBL/GenBank/DDBJ databases">
        <title>Speciation in Pyrococcus: adaptation to high temperature as a mechanism.</title>
        <authorList>
            <person name="Gu J."/>
        </authorList>
    </citation>
    <scope>NUCLEOTIDE SEQUENCE [LARGE SCALE GENOMIC DNA]</scope>
    <source>
        <strain evidence="3 5">LMOA34</strain>
    </source>
</reference>
<gene>
    <name evidence="3" type="ORF">P8X34_04305</name>
    <name evidence="2" type="ORF">TQ32_00575</name>
</gene>
<protein>
    <submittedName>
        <fullName evidence="3">Potassium channel family protein</fullName>
    </submittedName>
    <submittedName>
        <fullName evidence="2">Potassium channel protein</fullName>
    </submittedName>
</protein>
<keyword evidence="2" id="KW-0813">Transport</keyword>
<dbReference type="Proteomes" id="UP001571980">
    <property type="component" value="Unassembled WGS sequence"/>
</dbReference>
<dbReference type="Gene3D" id="3.30.70.1450">
    <property type="entry name" value="Regulator of K+ conductance, C-terminal domain"/>
    <property type="match status" value="1"/>
</dbReference>
<dbReference type="GeneID" id="28490279"/>
<dbReference type="PANTHER" id="PTHR30445:SF8">
    <property type="entry name" value="K(+)_H(+) ANTIPORTER SUBUNIT KHTT"/>
    <property type="match status" value="1"/>
</dbReference>
<evidence type="ECO:0000313" key="5">
    <source>
        <dbReference type="Proteomes" id="UP001571980"/>
    </source>
</evidence>
<dbReference type="InterPro" id="IPR026022">
    <property type="entry name" value="PhoU_dom"/>
</dbReference>
<dbReference type="STRING" id="1609559.TQ32_00575"/>
<dbReference type="Pfam" id="PF01895">
    <property type="entry name" value="PhoU"/>
    <property type="match status" value="1"/>
</dbReference>
<evidence type="ECO:0000313" key="4">
    <source>
        <dbReference type="Proteomes" id="UP000070587"/>
    </source>
</evidence>
<evidence type="ECO:0000313" key="3">
    <source>
        <dbReference type="EMBL" id="MFA4803969.1"/>
    </source>
</evidence>
<dbReference type="InterPro" id="IPR050144">
    <property type="entry name" value="AAE_transporter"/>
</dbReference>
<name>A0A127B704_9EURY</name>
<dbReference type="GO" id="GO:0008324">
    <property type="term" value="F:monoatomic cation transmembrane transporter activity"/>
    <property type="evidence" value="ECO:0007669"/>
    <property type="project" value="InterPro"/>
</dbReference>